<dbReference type="CDD" id="cd00610">
    <property type="entry name" value="OAT_like"/>
    <property type="match status" value="1"/>
</dbReference>
<dbReference type="GO" id="GO:0008483">
    <property type="term" value="F:transaminase activity"/>
    <property type="evidence" value="ECO:0007669"/>
    <property type="project" value="UniProtKB-KW"/>
</dbReference>
<evidence type="ECO:0000313" key="7">
    <source>
        <dbReference type="Proteomes" id="UP001294412"/>
    </source>
</evidence>
<reference evidence="6 7" key="1">
    <citation type="submission" date="2023-12" db="EMBL/GenBank/DDBJ databases">
        <title>Description of Novel Strain Fulvimarina sp. 2208YS6-2-32 isolated from Uroteuthis (Photololigo) edulis.</title>
        <authorList>
            <person name="Park J.-S."/>
        </authorList>
    </citation>
    <scope>NUCLEOTIDE SEQUENCE [LARGE SCALE GENOMIC DNA]</scope>
    <source>
        <strain evidence="6 7">2208YS6-2-32</strain>
    </source>
</reference>
<dbReference type="Proteomes" id="UP001294412">
    <property type="component" value="Unassembled WGS sequence"/>
</dbReference>
<evidence type="ECO:0000256" key="4">
    <source>
        <dbReference type="ARBA" id="ARBA00022898"/>
    </source>
</evidence>
<dbReference type="SUPFAM" id="SSF53383">
    <property type="entry name" value="PLP-dependent transferases"/>
    <property type="match status" value="1"/>
</dbReference>
<proteinExistence type="inferred from homology"/>
<dbReference type="RefSeq" id="WP_322184708.1">
    <property type="nucleotide sequence ID" value="NZ_JAXLPB010000001.1"/>
</dbReference>
<protein>
    <submittedName>
        <fullName evidence="6">Aspartate aminotransferase family protein</fullName>
    </submittedName>
</protein>
<dbReference type="InterPro" id="IPR015422">
    <property type="entry name" value="PyrdxlP-dep_Trfase_small"/>
</dbReference>
<dbReference type="InterPro" id="IPR015424">
    <property type="entry name" value="PyrdxlP-dep_Trfase"/>
</dbReference>
<evidence type="ECO:0000256" key="2">
    <source>
        <dbReference type="ARBA" id="ARBA00022576"/>
    </source>
</evidence>
<dbReference type="PIRSF" id="PIRSF000521">
    <property type="entry name" value="Transaminase_4ab_Lys_Orn"/>
    <property type="match status" value="1"/>
</dbReference>
<dbReference type="Gene3D" id="3.40.640.10">
    <property type="entry name" value="Type I PLP-dependent aspartate aminotransferase-like (Major domain)"/>
    <property type="match status" value="1"/>
</dbReference>
<dbReference type="PANTHER" id="PTHR42684:SF3">
    <property type="entry name" value="ADENOSYLMETHIONINE-8-AMINO-7-OXONONANOATE AMINOTRANSFERASE"/>
    <property type="match status" value="1"/>
</dbReference>
<keyword evidence="7" id="KW-1185">Reference proteome</keyword>
<dbReference type="NCBIfam" id="NF004767">
    <property type="entry name" value="PRK06105.1"/>
    <property type="match status" value="1"/>
</dbReference>
<keyword evidence="4 5" id="KW-0663">Pyridoxal phosphate</keyword>
<name>A0ABU5HXQ5_9HYPH</name>
<accession>A0ABU5HXQ5</accession>
<dbReference type="Gene3D" id="3.90.1150.10">
    <property type="entry name" value="Aspartate Aminotransferase, domain 1"/>
    <property type="match status" value="1"/>
</dbReference>
<organism evidence="6 7">
    <name type="scientific">Fulvimarina uroteuthidis</name>
    <dbReference type="NCBI Taxonomy" id="3098149"/>
    <lineage>
        <taxon>Bacteria</taxon>
        <taxon>Pseudomonadati</taxon>
        <taxon>Pseudomonadota</taxon>
        <taxon>Alphaproteobacteria</taxon>
        <taxon>Hyphomicrobiales</taxon>
        <taxon>Aurantimonadaceae</taxon>
        <taxon>Fulvimarina</taxon>
    </lineage>
</organism>
<evidence type="ECO:0000256" key="1">
    <source>
        <dbReference type="ARBA" id="ARBA00001933"/>
    </source>
</evidence>
<keyword evidence="3" id="KW-0808">Transferase</keyword>
<dbReference type="InterPro" id="IPR049704">
    <property type="entry name" value="Aminotrans_3_PPA_site"/>
</dbReference>
<dbReference type="PANTHER" id="PTHR42684">
    <property type="entry name" value="ADENOSYLMETHIONINE-8-AMINO-7-OXONONANOATE AMINOTRANSFERASE"/>
    <property type="match status" value="1"/>
</dbReference>
<keyword evidence="2 6" id="KW-0032">Aminotransferase</keyword>
<evidence type="ECO:0000256" key="3">
    <source>
        <dbReference type="ARBA" id="ARBA00022679"/>
    </source>
</evidence>
<dbReference type="Pfam" id="PF00202">
    <property type="entry name" value="Aminotran_3"/>
    <property type="match status" value="1"/>
</dbReference>
<comment type="cofactor">
    <cofactor evidence="1">
        <name>pyridoxal 5'-phosphate</name>
        <dbReference type="ChEBI" id="CHEBI:597326"/>
    </cofactor>
</comment>
<comment type="similarity">
    <text evidence="5">Belongs to the class-III pyridoxal-phosphate-dependent aminotransferase family.</text>
</comment>
<evidence type="ECO:0000313" key="6">
    <source>
        <dbReference type="EMBL" id="MDY8107575.1"/>
    </source>
</evidence>
<dbReference type="NCBIfam" id="NF005682">
    <property type="entry name" value="PRK07480.1"/>
    <property type="match status" value="1"/>
</dbReference>
<comment type="caution">
    <text evidence="6">The sequence shown here is derived from an EMBL/GenBank/DDBJ whole genome shotgun (WGS) entry which is preliminary data.</text>
</comment>
<sequence>MPPLPNSIEARDIAFHLHPYTNARRHEEIGPIVMAKGDGVYVEDVDGKRYIEAMAGLWSVAVGFSEKRLVEAASRQMAELPYYHAFTHKTHAPVVDLAEKLIQLAPVPMSKVHFTNSGSEANDLIVKLLRYRANGMGEPHRKKIISRLRGYHGVTLASASLTGLPNNHRSFDLPMEGILHTTCPHHWREAHEGESEEAFATRCADDLEAMIAAEGPETIAAFIAEPLMGAGGVVVPPATYWEKVQAVLRRHDILLVADEVICGFGRTGEMFGSTYYDMKPDIMTVSKALSSSYLPISAVLVNERVYGPIADESAKIGTFGHGFTTSGHPVAAAVALENLKIIEERDLVANARERGVRLQAGLRTLSDHPLVGEVRGVGLIAGVELVTDKKARIAVQPPGALAARAFGLIQERGVISRAIGDTLAFCPPLIIDDSQIDTIVETVRLGLDELAGEMGMGR</sequence>
<dbReference type="PROSITE" id="PS00600">
    <property type="entry name" value="AA_TRANSFER_CLASS_3"/>
    <property type="match status" value="1"/>
</dbReference>
<evidence type="ECO:0000256" key="5">
    <source>
        <dbReference type="RuleBase" id="RU003560"/>
    </source>
</evidence>
<dbReference type="EMBL" id="JAXLPB010000001">
    <property type="protein sequence ID" value="MDY8107575.1"/>
    <property type="molecule type" value="Genomic_DNA"/>
</dbReference>
<dbReference type="InterPro" id="IPR005814">
    <property type="entry name" value="Aminotrans_3"/>
</dbReference>
<dbReference type="InterPro" id="IPR015421">
    <property type="entry name" value="PyrdxlP-dep_Trfase_major"/>
</dbReference>
<gene>
    <name evidence="6" type="ORF">U0C82_00240</name>
</gene>